<evidence type="ECO:0000256" key="4">
    <source>
        <dbReference type="SAM" id="MobiDB-lite"/>
    </source>
</evidence>
<organism evidence="6 7">
    <name type="scientific">Acidithiobacillus caldus (strain ATCC 51756 / DSM 8584 / KU)</name>
    <dbReference type="NCBI Taxonomy" id="637389"/>
    <lineage>
        <taxon>Bacteria</taxon>
        <taxon>Pseudomonadati</taxon>
        <taxon>Pseudomonadota</taxon>
        <taxon>Acidithiobacillia</taxon>
        <taxon>Acidithiobacillales</taxon>
        <taxon>Acidithiobacillaceae</taxon>
        <taxon>Acidithiobacillus</taxon>
    </lineage>
</organism>
<evidence type="ECO:0000259" key="5">
    <source>
        <dbReference type="SMART" id="SM00244"/>
    </source>
</evidence>
<evidence type="ECO:0000256" key="3">
    <source>
        <dbReference type="RuleBase" id="RU364113"/>
    </source>
</evidence>
<reference evidence="6 7" key="1">
    <citation type="journal article" date="2009" name="J. Bacteriol.">
        <title>Draft genome sequence of the extremely acidophilic bacterium Acidithiobacillus caldus ATCC 51756 reveals metabolic versatility in the genus Acidithiobacillus.</title>
        <authorList>
            <person name="Valdes J."/>
            <person name="Quatrini R."/>
            <person name="Hallberg K."/>
            <person name="Dopson M."/>
            <person name="Valenzuela P.D."/>
            <person name="Holmes D.S."/>
        </authorList>
    </citation>
    <scope>NUCLEOTIDE SEQUENCE [LARGE SCALE GENOMIC DNA]</scope>
    <source>
        <strain evidence="7">ATCC 51756 / DSM 8584 / KU</strain>
    </source>
</reference>
<dbReference type="PANTHER" id="PTHR42911">
    <property type="entry name" value="MODULATOR OF FTSH PROTEASE HFLC"/>
    <property type="match status" value="1"/>
</dbReference>
<sequence length="387" mass="41564">MPWSDPGGNGKQGGNPNPWGRRPGQQQPSWNLTKITSELRKFAGRFGGGRGGPQPFAQHLRWVPLWVLGGALVLWLASGVYTLDPQQEGVVLRFGAPVGVVKAGMHYHWPYPIESVAVVNLQEDRRLVLGYSGAGEQLGPGRMLTADGNVVELRYALRYRVENPEHYLFAAENPNQILAFALESAMREAVAQRSLDTLLKGDHSRLAEDVLQATRQRIGADHLGVKLESVQVLQTALPSDLDRVAKAVDKARAQAELERRDAESYAAALLPRAKTEAAAMISEAQAYRDSAVTRAKGDVARFLSLLDVYQKHPQVIAQQLYLQTMEDILAHAHKVIVGDKQGAIIQITPPTASAAAAPTQSGGVVASTTSHGASPEDGAASNSGGGS</sequence>
<comment type="similarity">
    <text evidence="2 3">Belongs to the band 7/mec-2 family. HflK subfamily.</text>
</comment>
<dbReference type="SUPFAM" id="SSF117892">
    <property type="entry name" value="Band 7/SPFH domain"/>
    <property type="match status" value="1"/>
</dbReference>
<dbReference type="InterPro" id="IPR036013">
    <property type="entry name" value="Band_7/SPFH_dom_sf"/>
</dbReference>
<dbReference type="KEGG" id="acz:Acaty_c1539"/>
<evidence type="ECO:0000313" key="7">
    <source>
        <dbReference type="Proteomes" id="UP000005522"/>
    </source>
</evidence>
<dbReference type="InterPro" id="IPR010201">
    <property type="entry name" value="HflK"/>
</dbReference>
<comment type="subcellular location">
    <subcellularLocation>
        <location evidence="1">Membrane</location>
        <topology evidence="1">Single-pass membrane protein</topology>
    </subcellularLocation>
</comment>
<evidence type="ECO:0000256" key="1">
    <source>
        <dbReference type="ARBA" id="ARBA00004167"/>
    </source>
</evidence>
<feature type="compositionally biased region" description="Low complexity" evidence="4">
    <location>
        <begin position="14"/>
        <end position="24"/>
    </location>
</feature>
<gene>
    <name evidence="6" type="ORF">Acaty_c1539</name>
</gene>
<dbReference type="GeneID" id="92931738"/>
<dbReference type="Proteomes" id="UP000005522">
    <property type="component" value="Chromosome"/>
</dbReference>
<accession>A0A059ZR98</accession>
<dbReference type="HOGENOM" id="CLU_039173_1_0_6"/>
<dbReference type="eggNOG" id="COG0330">
    <property type="taxonomic scope" value="Bacteria"/>
</dbReference>
<dbReference type="NCBIfam" id="TIGR01933">
    <property type="entry name" value="hflK"/>
    <property type="match status" value="1"/>
</dbReference>
<protein>
    <recommendedName>
        <fullName evidence="3">Protein HflK</fullName>
    </recommendedName>
</protein>
<name>A0A059ZR98_ACICK</name>
<proteinExistence type="inferred from homology"/>
<dbReference type="RefSeq" id="WP_004872416.1">
    <property type="nucleotide sequence ID" value="NZ_CP005986.1"/>
</dbReference>
<dbReference type="EMBL" id="CP005986">
    <property type="protein sequence ID" value="AIA55404.1"/>
    <property type="molecule type" value="Genomic_DNA"/>
</dbReference>
<dbReference type="GO" id="GO:0016020">
    <property type="term" value="C:membrane"/>
    <property type="evidence" value="ECO:0007669"/>
    <property type="project" value="UniProtKB-SubCell"/>
</dbReference>
<dbReference type="CDD" id="cd03404">
    <property type="entry name" value="SPFH_HflK"/>
    <property type="match status" value="1"/>
</dbReference>
<feature type="region of interest" description="Disordered" evidence="4">
    <location>
        <begin position="354"/>
        <end position="387"/>
    </location>
</feature>
<dbReference type="Gene3D" id="3.30.479.30">
    <property type="entry name" value="Band 7 domain"/>
    <property type="match status" value="1"/>
</dbReference>
<comment type="subunit">
    <text evidence="3">HflC and HflK may interact to form a multimeric complex.</text>
</comment>
<dbReference type="PANTHER" id="PTHR42911:SF2">
    <property type="entry name" value="PROHIBITIN FAMILY PROTEIN"/>
    <property type="match status" value="1"/>
</dbReference>
<feature type="region of interest" description="Disordered" evidence="4">
    <location>
        <begin position="1"/>
        <end position="28"/>
    </location>
</feature>
<feature type="domain" description="Band 7" evidence="5">
    <location>
        <begin position="78"/>
        <end position="248"/>
    </location>
</feature>
<evidence type="ECO:0000256" key="2">
    <source>
        <dbReference type="ARBA" id="ARBA00006971"/>
    </source>
</evidence>
<evidence type="ECO:0000313" key="6">
    <source>
        <dbReference type="EMBL" id="AIA55404.1"/>
    </source>
</evidence>
<dbReference type="SMART" id="SM00244">
    <property type="entry name" value="PHB"/>
    <property type="match status" value="1"/>
</dbReference>
<dbReference type="Pfam" id="PF01145">
    <property type="entry name" value="Band_7"/>
    <property type="match status" value="1"/>
</dbReference>
<comment type="function">
    <text evidence="3">HflC and HflK could encode or regulate a protease.</text>
</comment>
<dbReference type="InterPro" id="IPR001107">
    <property type="entry name" value="Band_7"/>
</dbReference>
<dbReference type="AlphaFoldDB" id="A0A059ZR98"/>